<dbReference type="EMBL" id="RJKE01000001">
    <property type="protein sequence ID" value="ROO90677.1"/>
    <property type="molecule type" value="Genomic_DNA"/>
</dbReference>
<feature type="compositionally biased region" description="Basic and acidic residues" evidence="11">
    <location>
        <begin position="633"/>
        <end position="644"/>
    </location>
</feature>
<dbReference type="Gene3D" id="3.30.200.20">
    <property type="entry name" value="Phosphorylase Kinase, domain 1"/>
    <property type="match status" value="1"/>
</dbReference>
<evidence type="ECO:0000256" key="7">
    <source>
        <dbReference type="ARBA" id="ARBA00022840"/>
    </source>
</evidence>
<evidence type="ECO:0000256" key="11">
    <source>
        <dbReference type="SAM" id="MobiDB-lite"/>
    </source>
</evidence>
<dbReference type="Proteomes" id="UP000272400">
    <property type="component" value="Unassembled WGS sequence"/>
</dbReference>
<comment type="catalytic activity">
    <reaction evidence="9">
        <text>L-seryl-[protein] + ATP = O-phospho-L-seryl-[protein] + ADP + H(+)</text>
        <dbReference type="Rhea" id="RHEA:17989"/>
        <dbReference type="Rhea" id="RHEA-COMP:9863"/>
        <dbReference type="Rhea" id="RHEA-COMP:11604"/>
        <dbReference type="ChEBI" id="CHEBI:15378"/>
        <dbReference type="ChEBI" id="CHEBI:29999"/>
        <dbReference type="ChEBI" id="CHEBI:30616"/>
        <dbReference type="ChEBI" id="CHEBI:83421"/>
        <dbReference type="ChEBI" id="CHEBI:456216"/>
        <dbReference type="EC" id="2.7.11.1"/>
    </reaction>
</comment>
<proteinExistence type="predicted"/>
<dbReference type="SMART" id="SM00220">
    <property type="entry name" value="S_TKc"/>
    <property type="match status" value="1"/>
</dbReference>
<dbReference type="PROSITE" id="PS00107">
    <property type="entry name" value="PROTEIN_KINASE_ATP"/>
    <property type="match status" value="1"/>
</dbReference>
<protein>
    <recommendedName>
        <fullName evidence="1">non-specific serine/threonine protein kinase</fullName>
        <ecNumber evidence="1">2.7.11.1</ecNumber>
    </recommendedName>
</protein>
<evidence type="ECO:0000256" key="10">
    <source>
        <dbReference type="PROSITE-ProRule" id="PRU10141"/>
    </source>
</evidence>
<feature type="domain" description="PASTA" evidence="14">
    <location>
        <begin position="470"/>
        <end position="537"/>
    </location>
</feature>
<evidence type="ECO:0000256" key="2">
    <source>
        <dbReference type="ARBA" id="ARBA00022527"/>
    </source>
</evidence>
<gene>
    <name evidence="15" type="ORF">EDD29_8413</name>
</gene>
<feature type="region of interest" description="Disordered" evidence="11">
    <location>
        <begin position="305"/>
        <end position="367"/>
    </location>
</feature>
<feature type="region of interest" description="Disordered" evidence="11">
    <location>
        <begin position="436"/>
        <end position="455"/>
    </location>
</feature>
<dbReference type="OrthoDB" id="9762169at2"/>
<dbReference type="CDD" id="cd14014">
    <property type="entry name" value="STKc_PknB_like"/>
    <property type="match status" value="1"/>
</dbReference>
<evidence type="ECO:0000256" key="9">
    <source>
        <dbReference type="ARBA" id="ARBA00048679"/>
    </source>
</evidence>
<dbReference type="Gene3D" id="1.10.510.10">
    <property type="entry name" value="Transferase(Phosphotransferase) domain 1"/>
    <property type="match status" value="1"/>
</dbReference>
<evidence type="ECO:0000256" key="4">
    <source>
        <dbReference type="ARBA" id="ARBA00022737"/>
    </source>
</evidence>
<dbReference type="InterPro" id="IPR008271">
    <property type="entry name" value="Ser/Thr_kinase_AS"/>
</dbReference>
<evidence type="ECO:0000256" key="3">
    <source>
        <dbReference type="ARBA" id="ARBA00022679"/>
    </source>
</evidence>
<keyword evidence="4" id="KW-0677">Repeat</keyword>
<keyword evidence="3" id="KW-0808">Transferase</keyword>
<dbReference type="PROSITE" id="PS00108">
    <property type="entry name" value="PROTEIN_KINASE_ST"/>
    <property type="match status" value="1"/>
</dbReference>
<dbReference type="EC" id="2.7.11.1" evidence="1"/>
<feature type="domain" description="PASTA" evidence="14">
    <location>
        <begin position="403"/>
        <end position="469"/>
    </location>
</feature>
<dbReference type="AlphaFoldDB" id="A0A3N1DAW8"/>
<dbReference type="InterPro" id="IPR000719">
    <property type="entry name" value="Prot_kinase_dom"/>
</dbReference>
<keyword evidence="16" id="KW-1185">Reference proteome</keyword>
<keyword evidence="12" id="KW-1133">Transmembrane helix</keyword>
<evidence type="ECO:0000256" key="6">
    <source>
        <dbReference type="ARBA" id="ARBA00022777"/>
    </source>
</evidence>
<comment type="caution">
    <text evidence="15">The sequence shown here is derived from an EMBL/GenBank/DDBJ whole genome shotgun (WGS) entry which is preliminary data.</text>
</comment>
<keyword evidence="7 10" id="KW-0067">ATP-binding</keyword>
<name>A0A3N1DAW8_9ACTN</name>
<dbReference type="GO" id="GO:0004674">
    <property type="term" value="F:protein serine/threonine kinase activity"/>
    <property type="evidence" value="ECO:0007669"/>
    <property type="project" value="UniProtKB-KW"/>
</dbReference>
<dbReference type="PANTHER" id="PTHR43289:SF6">
    <property type="entry name" value="SERINE_THREONINE-PROTEIN KINASE NEKL-3"/>
    <property type="match status" value="1"/>
</dbReference>
<dbReference type="RefSeq" id="WP_123669600.1">
    <property type="nucleotide sequence ID" value="NZ_RJKE01000001.1"/>
</dbReference>
<dbReference type="InterPro" id="IPR005543">
    <property type="entry name" value="PASTA_dom"/>
</dbReference>
<feature type="binding site" evidence="10">
    <location>
        <position position="40"/>
    </location>
    <ligand>
        <name>ATP</name>
        <dbReference type="ChEBI" id="CHEBI:30616"/>
    </ligand>
</feature>
<reference evidence="15 16" key="1">
    <citation type="submission" date="2018-11" db="EMBL/GenBank/DDBJ databases">
        <title>Sequencing the genomes of 1000 actinobacteria strains.</title>
        <authorList>
            <person name="Klenk H.-P."/>
        </authorList>
    </citation>
    <scope>NUCLEOTIDE SEQUENCE [LARGE SCALE GENOMIC DNA]</scope>
    <source>
        <strain evidence="15 16">DSM 44254</strain>
    </source>
</reference>
<dbReference type="Gene3D" id="3.30.10.20">
    <property type="match status" value="3"/>
</dbReference>
<evidence type="ECO:0000259" key="13">
    <source>
        <dbReference type="PROSITE" id="PS50011"/>
    </source>
</evidence>
<dbReference type="InterPro" id="IPR011009">
    <property type="entry name" value="Kinase-like_dom_sf"/>
</dbReference>
<keyword evidence="2" id="KW-0723">Serine/threonine-protein kinase</keyword>
<comment type="catalytic activity">
    <reaction evidence="8">
        <text>L-threonyl-[protein] + ATP = O-phospho-L-threonyl-[protein] + ADP + H(+)</text>
        <dbReference type="Rhea" id="RHEA:46608"/>
        <dbReference type="Rhea" id="RHEA-COMP:11060"/>
        <dbReference type="Rhea" id="RHEA-COMP:11605"/>
        <dbReference type="ChEBI" id="CHEBI:15378"/>
        <dbReference type="ChEBI" id="CHEBI:30013"/>
        <dbReference type="ChEBI" id="CHEBI:30616"/>
        <dbReference type="ChEBI" id="CHEBI:61977"/>
        <dbReference type="ChEBI" id="CHEBI:456216"/>
        <dbReference type="EC" id="2.7.11.1"/>
    </reaction>
</comment>
<evidence type="ECO:0000256" key="5">
    <source>
        <dbReference type="ARBA" id="ARBA00022741"/>
    </source>
</evidence>
<dbReference type="FunFam" id="3.30.200.20:FF:000035">
    <property type="entry name" value="Serine/threonine protein kinase Stk1"/>
    <property type="match status" value="1"/>
</dbReference>
<dbReference type="SMART" id="SM00740">
    <property type="entry name" value="PASTA"/>
    <property type="match status" value="3"/>
</dbReference>
<evidence type="ECO:0000313" key="15">
    <source>
        <dbReference type="EMBL" id="ROO90677.1"/>
    </source>
</evidence>
<keyword evidence="12" id="KW-0472">Membrane</keyword>
<keyword evidence="5 10" id="KW-0547">Nucleotide-binding</keyword>
<dbReference type="PANTHER" id="PTHR43289">
    <property type="entry name" value="MITOGEN-ACTIVATED PROTEIN KINASE KINASE KINASE 20-RELATED"/>
    <property type="match status" value="1"/>
</dbReference>
<feature type="domain" description="Protein kinase" evidence="13">
    <location>
        <begin position="11"/>
        <end position="281"/>
    </location>
</feature>
<dbReference type="PROSITE" id="PS50011">
    <property type="entry name" value="PROTEIN_KINASE_DOM"/>
    <property type="match status" value="1"/>
</dbReference>
<accession>A0A3N1DAW8</accession>
<evidence type="ECO:0000256" key="12">
    <source>
        <dbReference type="SAM" id="Phobius"/>
    </source>
</evidence>
<feature type="compositionally biased region" description="Basic and acidic residues" evidence="11">
    <location>
        <begin position="358"/>
        <end position="367"/>
    </location>
</feature>
<evidence type="ECO:0000313" key="16">
    <source>
        <dbReference type="Proteomes" id="UP000272400"/>
    </source>
</evidence>
<dbReference type="Pfam" id="PF03793">
    <property type="entry name" value="PASTA"/>
    <property type="match status" value="3"/>
</dbReference>
<keyword evidence="12" id="KW-0812">Transmembrane</keyword>
<dbReference type="CDD" id="cd06577">
    <property type="entry name" value="PASTA_pknB"/>
    <property type="match status" value="3"/>
</dbReference>
<dbReference type="SUPFAM" id="SSF56112">
    <property type="entry name" value="Protein kinase-like (PK-like)"/>
    <property type="match status" value="1"/>
</dbReference>
<dbReference type="PROSITE" id="PS51178">
    <property type="entry name" value="PASTA"/>
    <property type="match status" value="3"/>
</dbReference>
<evidence type="ECO:0000256" key="8">
    <source>
        <dbReference type="ARBA" id="ARBA00047899"/>
    </source>
</evidence>
<evidence type="ECO:0000256" key="1">
    <source>
        <dbReference type="ARBA" id="ARBA00012513"/>
    </source>
</evidence>
<keyword evidence="6 15" id="KW-0418">Kinase</keyword>
<feature type="domain" description="PASTA" evidence="14">
    <location>
        <begin position="538"/>
        <end position="606"/>
    </location>
</feature>
<dbReference type="GO" id="GO:0005524">
    <property type="term" value="F:ATP binding"/>
    <property type="evidence" value="ECO:0007669"/>
    <property type="project" value="UniProtKB-UniRule"/>
</dbReference>
<dbReference type="Pfam" id="PF00069">
    <property type="entry name" value="Pkinase"/>
    <property type="match status" value="1"/>
</dbReference>
<sequence length="644" mass="68906">MTQPRLLGGRYELGGVIGRGGMAEVFRARDLRLDRTVAIKTLRTDLARDATFQARFRREAQSAASLNHPSIIAVYDTGEDDFNGQPIPYIVMEFVEGHTLRELIRPEGGGERRLRPERALEITDGILRALDYSHRGGIIHRDIKPANVMLTRSHEVKVMDFGIARAMSDSAATMTATAQVIGTAQYLSPEQARGERVDARSDLYSAGCVLYELLTSRPPFQGDSPVAIAYQHVREEPIPPSQIDPEIPQWADRIVLKAMTKDPAHRYQSASEFRADIQRAMQGAPVASQSTATMVVPPMAGTQVMGAAPGGQTRVQPPVGPATYAGQNYNDLPPVRYDDTQYGNRPQGPGGPGGRASHRADDDEQPGKKAQSLALYVLLGVVVFGLLAGLVAWMTSGGGDDNKTDTVTIGNVSGQSEKDATADLESDGLKVTVQRENSDTVDTGDAIRTDPEAGQEVDAGSAVTLFVSSGKGKVTIPTGLAGQSQTDVQRILQDLGLEVKIKNEVTSDAEPGTVLKTNPGGGQKVAAGSTVTITVAKAEDLITMPDLYQMTQQDAQAELERLGLTSIRFIQTTPEGDVAPGSVFKTNPEAGAQVKKDQSITVYVAQDIETPPTETTPPVDPGVTTPPVEDGTEGGRTDGLYREP</sequence>
<dbReference type="InterPro" id="IPR017441">
    <property type="entry name" value="Protein_kinase_ATP_BS"/>
</dbReference>
<evidence type="ECO:0000259" key="14">
    <source>
        <dbReference type="PROSITE" id="PS51178"/>
    </source>
</evidence>
<dbReference type="GO" id="GO:0045717">
    <property type="term" value="P:negative regulation of fatty acid biosynthetic process"/>
    <property type="evidence" value="ECO:0007669"/>
    <property type="project" value="UniProtKB-ARBA"/>
</dbReference>
<dbReference type="FunFam" id="1.10.510.10:FF:000021">
    <property type="entry name" value="Serine/threonine protein kinase"/>
    <property type="match status" value="1"/>
</dbReference>
<organism evidence="15 16">
    <name type="scientific">Actinocorallia herbida</name>
    <dbReference type="NCBI Taxonomy" id="58109"/>
    <lineage>
        <taxon>Bacteria</taxon>
        <taxon>Bacillati</taxon>
        <taxon>Actinomycetota</taxon>
        <taxon>Actinomycetes</taxon>
        <taxon>Streptosporangiales</taxon>
        <taxon>Thermomonosporaceae</taxon>
        <taxon>Actinocorallia</taxon>
    </lineage>
</organism>
<dbReference type="NCBIfam" id="NF033483">
    <property type="entry name" value="PknB_PASTA_kin"/>
    <property type="match status" value="1"/>
</dbReference>
<feature type="transmembrane region" description="Helical" evidence="12">
    <location>
        <begin position="373"/>
        <end position="394"/>
    </location>
</feature>
<feature type="region of interest" description="Disordered" evidence="11">
    <location>
        <begin position="607"/>
        <end position="644"/>
    </location>
</feature>